<protein>
    <submittedName>
        <fullName evidence="2">Uncharacterized protein</fullName>
    </submittedName>
</protein>
<dbReference type="AlphaFoldDB" id="A0A9Q3K1B5"/>
<organism evidence="2 3">
    <name type="scientific">Austropuccinia psidii MF-1</name>
    <dbReference type="NCBI Taxonomy" id="1389203"/>
    <lineage>
        <taxon>Eukaryota</taxon>
        <taxon>Fungi</taxon>
        <taxon>Dikarya</taxon>
        <taxon>Basidiomycota</taxon>
        <taxon>Pucciniomycotina</taxon>
        <taxon>Pucciniomycetes</taxon>
        <taxon>Pucciniales</taxon>
        <taxon>Sphaerophragmiaceae</taxon>
        <taxon>Austropuccinia</taxon>
    </lineage>
</organism>
<proteinExistence type="predicted"/>
<comment type="caution">
    <text evidence="2">The sequence shown here is derived from an EMBL/GenBank/DDBJ whole genome shotgun (WGS) entry which is preliminary data.</text>
</comment>
<reference evidence="2" key="1">
    <citation type="submission" date="2021-03" db="EMBL/GenBank/DDBJ databases">
        <title>Draft genome sequence of rust myrtle Austropuccinia psidii MF-1, a brazilian biotype.</title>
        <authorList>
            <person name="Quecine M.C."/>
            <person name="Pachon D.M.R."/>
            <person name="Bonatelli M.L."/>
            <person name="Correr F.H."/>
            <person name="Franceschini L.M."/>
            <person name="Leite T.F."/>
            <person name="Margarido G.R.A."/>
            <person name="Almeida C.A."/>
            <person name="Ferrarezi J.A."/>
            <person name="Labate C.A."/>
        </authorList>
    </citation>
    <scope>NUCLEOTIDE SEQUENCE</scope>
    <source>
        <strain evidence="2">MF-1</strain>
    </source>
</reference>
<keyword evidence="3" id="KW-1185">Reference proteome</keyword>
<dbReference type="Proteomes" id="UP000765509">
    <property type="component" value="Unassembled WGS sequence"/>
</dbReference>
<gene>
    <name evidence="2" type="ORF">O181_112458</name>
</gene>
<dbReference type="EMBL" id="AVOT02090681">
    <property type="protein sequence ID" value="MBW0572743.1"/>
    <property type="molecule type" value="Genomic_DNA"/>
</dbReference>
<evidence type="ECO:0000313" key="2">
    <source>
        <dbReference type="EMBL" id="MBW0572743.1"/>
    </source>
</evidence>
<accession>A0A9Q3K1B5</accession>
<name>A0A9Q3K1B5_9BASI</name>
<feature type="region of interest" description="Disordered" evidence="1">
    <location>
        <begin position="1"/>
        <end position="68"/>
    </location>
</feature>
<evidence type="ECO:0000256" key="1">
    <source>
        <dbReference type="SAM" id="MobiDB-lite"/>
    </source>
</evidence>
<sequence>MGPLRPSWSNSNEAKRGQGGSSSARKPQVGPNEPVFDPKWSKTTLGPKLAINSLNGPWQSSEATSTAPGKDFPLFNALHTQGPGVVHI</sequence>
<feature type="compositionally biased region" description="Polar residues" evidence="1">
    <location>
        <begin position="52"/>
        <end position="67"/>
    </location>
</feature>
<evidence type="ECO:0000313" key="3">
    <source>
        <dbReference type="Proteomes" id="UP000765509"/>
    </source>
</evidence>